<feature type="domain" description="HEPN" evidence="1">
    <location>
        <begin position="4309"/>
        <end position="4422"/>
    </location>
</feature>
<dbReference type="GO" id="GO:0030544">
    <property type="term" value="F:Hsp70 protein binding"/>
    <property type="evidence" value="ECO:0007669"/>
    <property type="project" value="TreeGrafter"/>
</dbReference>
<dbReference type="Gene3D" id="1.10.287.110">
    <property type="entry name" value="DnaJ domain"/>
    <property type="match status" value="1"/>
</dbReference>
<name>A0AAN9GCW8_9CAEN</name>
<dbReference type="Pfam" id="PF05168">
    <property type="entry name" value="HEPN"/>
    <property type="match status" value="1"/>
</dbReference>
<proteinExistence type="predicted"/>
<dbReference type="InterPro" id="IPR036890">
    <property type="entry name" value="HATPase_C_sf"/>
</dbReference>
<dbReference type="NCBIfam" id="NF047352">
    <property type="entry name" value="P_loop_sacsin"/>
    <property type="match status" value="3"/>
</dbReference>
<dbReference type="SMART" id="SM00748">
    <property type="entry name" value="HEPN"/>
    <property type="match status" value="1"/>
</dbReference>
<protein>
    <recommendedName>
        <fullName evidence="1">HEPN domain-containing protein</fullName>
    </recommendedName>
</protein>
<comment type="caution">
    <text evidence="2">The sequence shown here is derived from an EMBL/GenBank/DDBJ whole genome shotgun (WGS) entry which is preliminary data.</text>
</comment>
<dbReference type="Gene3D" id="1.20.120.330">
    <property type="entry name" value="Nucleotidyltransferases domain 2"/>
    <property type="match status" value="1"/>
</dbReference>
<evidence type="ECO:0000313" key="3">
    <source>
        <dbReference type="Proteomes" id="UP001374579"/>
    </source>
</evidence>
<evidence type="ECO:0000259" key="1">
    <source>
        <dbReference type="PROSITE" id="PS50910"/>
    </source>
</evidence>
<dbReference type="PANTHER" id="PTHR15600">
    <property type="entry name" value="SACSIN"/>
    <property type="match status" value="1"/>
</dbReference>
<dbReference type="SUPFAM" id="SSF55874">
    <property type="entry name" value="ATPase domain of HSP90 chaperone/DNA topoisomerase II/histidine kinase"/>
    <property type="match status" value="3"/>
</dbReference>
<evidence type="ECO:0000313" key="2">
    <source>
        <dbReference type="EMBL" id="KAK7103696.1"/>
    </source>
</evidence>
<dbReference type="InterPro" id="IPR052972">
    <property type="entry name" value="Sacsin_chaperone_reg"/>
</dbReference>
<sequence length="4432" mass="501160">MLKASQADSDPDEEVRSFKFPTLARQIHKVLRQYRADGQILKELIQNAEDAQASCVHIVIDKHIFNQNADPAALDHDPHLNFFKGPALCAYNDAEFTKDDWEGILMLQESIKEKDPFKVGRFGLGFKSVFHLTDRLVILSGNRILYMDPLKGDTNNCIYRKVDRVGDRELEAILHCLDGVCGVSRETFRAEHGRFAGTLFWFPLRQTASALSTSVYTAPDSVDSLVDSFRAEAPSLLLFLNYIQRVTISFLDDARVPQELFSVGVTPACWQSVRAKKHHFVQTIRSAQTALPLDGVWCITELEIETCDTLAHSPVVQPWLVVIYYAGQNDASHELAWLSEDLELSYRPYVGVAIPVTNQIPFQSQIFCFLPLPLDTRSPTGLPVHVHGYFAISENRRHLEWPDADQLRNHARLKAPLRWNCLLVEELLPVVYRQALLSLQERTSPQNPSLFYNAWPDTTLVQDRWSSLLEPLYEALTRKPCFFSHTTGRWVLLSESTLQQFNVEVSEQVQNAVVKVYTLTQQHLVQLPGHVLQALQHFRLLSNVEVINTTRVKQLTAACLHSLSNTDKLHLLTYFCFCNDAESILLSQQLLPLADGSFGTFREKSSSPVYLCQPDLLQLFPNLQSEFCDCKLPRHLTEGLRRLARSGVLSLHILEGNDPRIPNLIRRNIEAQSSPRLSSLCSTDAWLKIVWGFLSSTEPWSLDLSAFYDTALLPKCESGGPHLSVQQNTFQLLPLNGVYVCRSIQGVPKLSVGLAASVQKLGVTVLEELPDYLKAHRKMLGELVQHPTNNGLLKALELVNKGSCHRQAVEAFNVTATPAEKLAIVELIANASDLKQAVPLLRSLKIFTSLEGEPVSLDQIRHICPENVPRIALPWQLLSCSGLHRQAALRLGAIDTTLEFIVEGMLTKFQTKGHQYSTHDVQIFMQFFLNNPVLSLDRRLLDLGMRVVFVPTGTGHVKLAKNVYDPSSNILRELFHLEHAAKFPSGEFAEKNMLKKLKLLGLRAQTEVKDADIVCAAECTSKLWASQNKAAALRKANGLWQYLQKNGSDVSDAALTKISSIQCLPCLQEDGRPADYPATMPLKTNPAIVKPAKMYKHSLLQYTGSVAAVLKCDVAERTAEHLQVKSQLKLKSVLQHLHNVTVHFRDQEVLQYRSLLLAIFKRLNKYASYPMAIQTLKEERCILLESGEGLLCPRSFWIQRKPDDLDLKPYKYPLLKEMTEMRELLMNCGSSLEQTTSFLQSVLKEIEWSHNQCDSRHPLFERDMLLTKNIIDVLKRSKEARDGNTILPIVHHQASVMRFKPAKDCTVKPTSYQHTVGPSAAKQMSFVHPEISGDTAVALGAMLMKNRALTGLQGFTYFQGEDLTKRLHGLLKHSYTDGLSIPKELIQNADDAGATEVRFLLDERQNIGSRKNLFSETMASLQGPAVWAYNNAMFSDQDFENIVKLAGETKIEDVSKVGKFGLGFNSVYNLTDVPWFLSRNTMALFDPQRKYIGDASPGVRIDFSQPLNQDLLSNMDEQFQPFQNVFGCILKSDKQVLYNGTLFRFPLRTEEQALQSKIKQESYSETKRRTFLKLLLERAGNLLMFTQTVKKVLVYYLSGQCSDPREMQLLLTVSKTSRPLVLVPQVSLNNSTILQFLKHHWSQKSRIIKIQEDIQIDLKVTKEARNVCGVEEVDCSTKWRLAWASGSEKAADLALSHKHEGLIPLATVATRLDLSGLQTLHDSPPGFYTSSHLFCFLPLPEETVKVSSPVHVNGTFALNPSRRSLPTKTDDDVSTRTGVAFEAEFNSALFEDAVCNAYLFLLELVKSEAAMDVDFKRFFNLWPRSGDPSLMSSFYKSLVYTDNAVLPLPQTGLWVSVKKARFLQPSFRECDCGTIAFDALQQIYKGSLNLVDIPTDICRLMERLCPEKEFQSRLLTEHVFFTVAFFPNLQNEFWHPEHRDRLVLHALMKEDQQLNELIKKHPCIPCKGTSLLRKPSELIHPNRKVAALFALSDGRFPQDTGGRTDSIQNISFSSQNALEQLKKLGMITDELPHEMVKERARYVENLALENNQIETNILASKLIQYLASVSVISKTTRTVFDTYPKNVQEELSEIAFLPVWRKPADWTFPWFGDNIQVNPFTAAPVELYSDSLVYLAGCKVKLLDTNFLPKPTSSSLKNVLQSLGVVMSSNTSDGFIHMVADQLMTIAELHILEPAKHKGLAQTIASRVYCYFSDCLRIQENFASVQTQSHAQNTRMVRLLRSLFTVPDTSKTAAPCDTENQEQQYCNTRIVWTGAEFALPAQVAFMNTFDCSPYLFQLEQSMHQYKQFFVAVGVNAKAEATQVLDALHKIRRANDGMKLSDASIGLVSRLAQLLREIMKTGQQYTVKTSEIYLPDSHGILKLASSLCVDDCDSLSVSKGMNFVHDTIPVDTARSLGVNSKRRSDYLSISRPFGQREKLTNRIKRLLEGYTFDSSLFKELLQNADDAGATELKLIKDFRQLGTNTIVDKMEVLQGPALCVYNNKSFTEKDMQGIENLGEGSKQEDALKIGQYGVGFNAVYHITDTPSFWTSVDEERNVICVFDPNCQYVPNAGIVQPGVQFDDIDRIKTAYPDMFSGFLSTAVDMTQPGTLFRFPLRTEQMAQKSRIKNEAVTCNRINELLREFKQEMSMCLLFLNNLKKIGIYSVNSDGTLRQEYEVRMDVMDSGSSVNLLHFQRSLSQASKHVSALSLDPQKISAFEAVVFARLKDSESASEEWLTVHRVGFQDATRLSKTLLNQWGQKSLRLLPRGAVAVKLNESSQQHQIPRSISRTSQHKAFCVLPLPVNTNLPMHVNGNFALDHETRRSLWAEEDNRNDVRFEWNTAIVNHVIVPAYITALQRAKDVMFPGTGQVNEKEQAKKLQKYHSLFPQFNAASEDFWVRMMQEIYKVIAEKELPLFPVSCTGHSSLEWVPAVSTQGFPGYFSNLSAQLRRDYVALVVLSQGRSYSSTGEGVHKASIEAEELQTLLKTLNMKILEAPFDIYNNFRGSGVKAVQQVTTDAVLEFLRSAGQRIRNGCNVKDLPQVITDTPMQSATNLQKLLNFVCKDERFLSNLGGLPLCLRQSGLLCMFPYAEVEEKPIASRFCTLLPGSAEEFLHVNILKYFPVDRAAAVVQELSISLFARMLPHTLKDTQYRCGKPCVFDQQNVPQVWLQQVWAFIREQLERNIISGRGVQSSEKYLRELFDWNLIPVKIRHGVNEELFLYPLKLMHSVLYLSPVTHQTNSQLWTVLRTLPLPNLINEILWPSSVLQQLVASIDHPKALLQALVCCPASLTLSQKDARVVLDYFSNNLSTLDNACTDKAQLSEELRKLRLYPTVDGRLVSIDTSTPTLCLSAGIPHDGLMEWSQARRSPLCLLRWYLLPASLVEYLGLKCLSDVEFYSHYLLPSLKALPRRDILKHVTFLRNSFFSRNTFLFGSAEEKHLSDQLKVTEFIEVDEALHLAKEFYTPFEPIFKAMLYLRQFPPEPYSEYHWQEFMKAAGIIHEVTPDLFVQLAQQLEELSESVNPQNLFEHSKALVRRLFESEKQKQSGLLSLVKDIRFVFPFDIMTTEEGQKLARIEPPFCSGRLVSFSESCFHEQLHLVWSSSCVLHADFDPRRFFSTPQLSVVLNQLHMQEKAPKEKVFLHAKKVCSSLSKSSASETLQENIDLVLRVMVRLYKYLSNFDARELQELKQFSLIYDTENCQMLKPENVVLGSPVFEHIKGYIVPAPAMFKHYFALFKKLGAAECCSAKLFATLLLKIKAKTEDQPVHVEEMKIVIKAVKGLFRCIREGSEEETNFGVETLYLPTREKRLHDSSQLIFPDIALTGSLRELPDGTLLNLFIGFNAMEITVPFPAEEIARLPEKHQLKMLSDVVKQTVPDDVISMAAEGTHSKKISSSLSDVRFKDAVVRLTYHCHKQYNIKYDETKASEYAQKLANISVLQTQTLVTILKVQNKIVHGSKKQTTSFADNLRGNPLQSVVYLDVDACTSEENNEDDFLNTVCDAVAFVLDIPVDMRLLYQSLKSPGRANKLLDKHGIKQCDYSIATGLHAIDGPGEFIPLRDHENLDNSFTEFYVGEHVGFLVSDPLLDSNSDEDGSSIPVYIYAVVLGEVGDDPAFIPLLAKHYHVNLGPDWGEAKVPVTKLYKFDRKTATQDEQNAPIHTDRDKPQDMDSILREILRTMREAWQVCDKQDRRRVVHRLILTWHPHKNIGNESFCTQVTQAILHQEQQERRLTEDSDDEADDVDGQFRRQGFSFSPSFFAHTFARAREQRTCYGYGKSSSGVHHGAQAQGFRYTPSQPNPQPGEGRRWLRTAEADLAAARAAQGTSDRGRNWVCFQCHQAVEKALKAVLYCRDANSDGLQSHSLPQLARQTSDASLLQLAQKLESQIGPHTRMRYPDVVASPKVPADVYQDDDVCMALDVAEDVVEHVRRLIQR</sequence>
<reference evidence="2 3" key="1">
    <citation type="submission" date="2024-02" db="EMBL/GenBank/DDBJ databases">
        <title>Chromosome-scale genome assembly of the rough periwinkle Littorina saxatilis.</title>
        <authorList>
            <person name="De Jode A."/>
            <person name="Faria R."/>
            <person name="Formenti G."/>
            <person name="Sims Y."/>
            <person name="Smith T.P."/>
            <person name="Tracey A."/>
            <person name="Wood J.M.D."/>
            <person name="Zagrodzka Z.B."/>
            <person name="Johannesson K."/>
            <person name="Butlin R.K."/>
            <person name="Leder E.H."/>
        </authorList>
    </citation>
    <scope>NUCLEOTIDE SEQUENCE [LARGE SCALE GENOMIC DNA]</scope>
    <source>
        <strain evidence="2">Snail1</strain>
        <tissue evidence="2">Muscle</tissue>
    </source>
</reference>
<accession>A0AAN9GCW8</accession>
<keyword evidence="3" id="KW-1185">Reference proteome</keyword>
<dbReference type="PROSITE" id="PS50910">
    <property type="entry name" value="HEPN"/>
    <property type="match status" value="1"/>
</dbReference>
<dbReference type="PANTHER" id="PTHR15600:SF42">
    <property type="entry name" value="SACSIN"/>
    <property type="match status" value="1"/>
</dbReference>
<dbReference type="EMBL" id="JBAMIC010000008">
    <property type="protein sequence ID" value="KAK7103696.1"/>
    <property type="molecule type" value="Genomic_DNA"/>
</dbReference>
<dbReference type="InterPro" id="IPR036869">
    <property type="entry name" value="J_dom_sf"/>
</dbReference>
<dbReference type="Pfam" id="PF25794">
    <property type="entry name" value="SACS"/>
    <property type="match status" value="3"/>
</dbReference>
<dbReference type="SUPFAM" id="SSF81593">
    <property type="entry name" value="Nucleotidyltransferase substrate binding subunit/domain"/>
    <property type="match status" value="1"/>
</dbReference>
<organism evidence="2 3">
    <name type="scientific">Littorina saxatilis</name>
    <dbReference type="NCBI Taxonomy" id="31220"/>
    <lineage>
        <taxon>Eukaryota</taxon>
        <taxon>Metazoa</taxon>
        <taxon>Spiralia</taxon>
        <taxon>Lophotrochozoa</taxon>
        <taxon>Mollusca</taxon>
        <taxon>Gastropoda</taxon>
        <taxon>Caenogastropoda</taxon>
        <taxon>Littorinimorpha</taxon>
        <taxon>Littorinoidea</taxon>
        <taxon>Littorinidae</taxon>
        <taxon>Littorina</taxon>
    </lineage>
</organism>
<dbReference type="Gene3D" id="3.30.565.10">
    <property type="entry name" value="Histidine kinase-like ATPase, C-terminal domain"/>
    <property type="match status" value="1"/>
</dbReference>
<gene>
    <name evidence="2" type="ORF">V1264_018545</name>
</gene>
<dbReference type="InterPro" id="IPR007842">
    <property type="entry name" value="HEPN_dom"/>
</dbReference>
<dbReference type="InterPro" id="IPR058210">
    <property type="entry name" value="SACS/Nov_dom"/>
</dbReference>
<dbReference type="Proteomes" id="UP001374579">
    <property type="component" value="Unassembled WGS sequence"/>
</dbReference>